<evidence type="ECO:0000256" key="8">
    <source>
        <dbReference type="RuleBase" id="RU004057"/>
    </source>
</evidence>
<proteinExistence type="inferred from homology"/>
<dbReference type="GO" id="GO:0005886">
    <property type="term" value="C:plasma membrane"/>
    <property type="evidence" value="ECO:0007669"/>
    <property type="project" value="UniProtKB-SubCell"/>
</dbReference>
<comment type="similarity">
    <text evidence="8">Belongs to the exbB/tolQ family.</text>
</comment>
<dbReference type="KEGG" id="sdn:Sden_0788"/>
<feature type="domain" description="MotA/TolQ/ExbB proton channel" evidence="10">
    <location>
        <begin position="106"/>
        <end position="215"/>
    </location>
</feature>
<evidence type="ECO:0000256" key="1">
    <source>
        <dbReference type="ARBA" id="ARBA00004651"/>
    </source>
</evidence>
<evidence type="ECO:0000256" key="5">
    <source>
        <dbReference type="ARBA" id="ARBA00022927"/>
    </source>
</evidence>
<evidence type="ECO:0000256" key="9">
    <source>
        <dbReference type="SAM" id="Phobius"/>
    </source>
</evidence>
<keyword evidence="7 9" id="KW-0472">Membrane</keyword>
<dbReference type="InterPro" id="IPR002898">
    <property type="entry name" value="MotA_ExbB_proton_chnl"/>
</dbReference>
<dbReference type="EMBL" id="CP000302">
    <property type="protein sequence ID" value="ABE54078.1"/>
    <property type="molecule type" value="Genomic_DNA"/>
</dbReference>
<dbReference type="Pfam" id="PF01618">
    <property type="entry name" value="MotA_ExbB"/>
    <property type="match status" value="1"/>
</dbReference>
<evidence type="ECO:0000313" key="11">
    <source>
        <dbReference type="EMBL" id="ABE54078.1"/>
    </source>
</evidence>
<feature type="transmembrane region" description="Helical" evidence="9">
    <location>
        <begin position="187"/>
        <end position="212"/>
    </location>
</feature>
<accession>Q12R48</accession>
<evidence type="ECO:0000259" key="10">
    <source>
        <dbReference type="Pfam" id="PF01618"/>
    </source>
</evidence>
<dbReference type="HOGENOM" id="CLU_053325_5_0_6"/>
<name>Q12R48_SHEDO</name>
<keyword evidence="12" id="KW-1185">Reference proteome</keyword>
<reference evidence="11 12" key="1">
    <citation type="submission" date="2006-03" db="EMBL/GenBank/DDBJ databases">
        <title>Complete sequence of Shewanella denitrificans OS217.</title>
        <authorList>
            <consortium name="US DOE Joint Genome Institute"/>
            <person name="Copeland A."/>
            <person name="Lucas S."/>
            <person name="Lapidus A."/>
            <person name="Barry K."/>
            <person name="Detter J.C."/>
            <person name="Glavina del Rio T."/>
            <person name="Hammon N."/>
            <person name="Israni S."/>
            <person name="Dalin E."/>
            <person name="Tice H."/>
            <person name="Pitluck S."/>
            <person name="Brettin T."/>
            <person name="Bruce D."/>
            <person name="Han C."/>
            <person name="Tapia R."/>
            <person name="Gilna P."/>
            <person name="Kiss H."/>
            <person name="Schmutz J."/>
            <person name="Larimer F."/>
            <person name="Land M."/>
            <person name="Hauser L."/>
            <person name="Kyrpides N."/>
            <person name="Lykidis A."/>
            <person name="Richardson P."/>
        </authorList>
    </citation>
    <scope>NUCLEOTIDE SEQUENCE [LARGE SCALE GENOMIC DNA]</scope>
    <source>
        <strain evidence="12">OS217 / ATCC BAA-1090 / DSM 15013</strain>
    </source>
</reference>
<dbReference type="STRING" id="318161.Sden_0788"/>
<evidence type="ECO:0000256" key="7">
    <source>
        <dbReference type="ARBA" id="ARBA00023136"/>
    </source>
</evidence>
<dbReference type="OrthoDB" id="5916588at2"/>
<dbReference type="GO" id="GO:0017038">
    <property type="term" value="P:protein import"/>
    <property type="evidence" value="ECO:0007669"/>
    <property type="project" value="TreeGrafter"/>
</dbReference>
<keyword evidence="4 9" id="KW-0812">Transmembrane</keyword>
<evidence type="ECO:0000256" key="3">
    <source>
        <dbReference type="ARBA" id="ARBA00022475"/>
    </source>
</evidence>
<sequence>MSLHLLPQLEQDLGLLTWPLLVCAFISLLICLERLALVLSESLSKNLKLHKRRKHCLDALDTLLASPRVVANKACELDGSASQAHEPQIQPLIALLESQKTMLASGCLALLQQAQQTKSLREEVLGLWLVQKHQQLHAGLKLLQTLGVITPLLGLLGTVLGLIAMFTELGQSQGPVTPAQLSQGLGLAMNTTAAGLLIAVPSISAAHLFGFYADHHLSHISQVLNRLNLWLEGVNTQALAPLTLAPEKNSQSDLDTTAKASMSS</sequence>
<evidence type="ECO:0000313" key="12">
    <source>
        <dbReference type="Proteomes" id="UP000001982"/>
    </source>
</evidence>
<evidence type="ECO:0000256" key="6">
    <source>
        <dbReference type="ARBA" id="ARBA00022989"/>
    </source>
</evidence>
<organism evidence="11 12">
    <name type="scientific">Shewanella denitrificans (strain OS217 / ATCC BAA-1090 / DSM 15013)</name>
    <dbReference type="NCBI Taxonomy" id="318161"/>
    <lineage>
        <taxon>Bacteria</taxon>
        <taxon>Pseudomonadati</taxon>
        <taxon>Pseudomonadota</taxon>
        <taxon>Gammaproteobacteria</taxon>
        <taxon>Alteromonadales</taxon>
        <taxon>Shewanellaceae</taxon>
        <taxon>Shewanella</taxon>
    </lineage>
</organism>
<comment type="subcellular location">
    <subcellularLocation>
        <location evidence="1">Cell membrane</location>
        <topology evidence="1">Multi-pass membrane protein</topology>
    </subcellularLocation>
    <subcellularLocation>
        <location evidence="8">Membrane</location>
        <topology evidence="8">Multi-pass membrane protein</topology>
    </subcellularLocation>
</comment>
<evidence type="ECO:0000256" key="2">
    <source>
        <dbReference type="ARBA" id="ARBA00022448"/>
    </source>
</evidence>
<dbReference type="RefSeq" id="WP_011495243.1">
    <property type="nucleotide sequence ID" value="NC_007954.1"/>
</dbReference>
<dbReference type="PANTHER" id="PTHR30625:SF15">
    <property type="entry name" value="BIOPOLYMER TRANSPORT PROTEIN EXBB"/>
    <property type="match status" value="1"/>
</dbReference>
<keyword evidence="5 8" id="KW-0653">Protein transport</keyword>
<dbReference type="PANTHER" id="PTHR30625">
    <property type="entry name" value="PROTEIN TOLQ"/>
    <property type="match status" value="1"/>
</dbReference>
<keyword evidence="2 8" id="KW-0813">Transport</keyword>
<dbReference type="AlphaFoldDB" id="Q12R48"/>
<evidence type="ECO:0000256" key="4">
    <source>
        <dbReference type="ARBA" id="ARBA00022692"/>
    </source>
</evidence>
<feature type="transmembrane region" description="Helical" evidence="9">
    <location>
        <begin position="142"/>
        <end position="167"/>
    </location>
</feature>
<dbReference type="InterPro" id="IPR050790">
    <property type="entry name" value="ExbB/TolQ_transport"/>
</dbReference>
<dbReference type="eggNOG" id="COG0811">
    <property type="taxonomic scope" value="Bacteria"/>
</dbReference>
<gene>
    <name evidence="11" type="ordered locus">Sden_0788</name>
</gene>
<keyword evidence="3" id="KW-1003">Cell membrane</keyword>
<protein>
    <submittedName>
        <fullName evidence="11">MotA/TolQ/ExbB proton channel</fullName>
    </submittedName>
</protein>
<dbReference type="Proteomes" id="UP000001982">
    <property type="component" value="Chromosome"/>
</dbReference>
<keyword evidence="6 9" id="KW-1133">Transmembrane helix</keyword>
<feature type="transmembrane region" description="Helical" evidence="9">
    <location>
        <begin position="15"/>
        <end position="39"/>
    </location>
</feature>